<dbReference type="FunFam" id="3.90.76.10:FF:000001">
    <property type="entry name" value="Oligopeptide ABC transporter substrate-binding protein"/>
    <property type="match status" value="1"/>
</dbReference>
<dbReference type="AlphaFoldDB" id="A0YBC8"/>
<accession>A0YBC8</accession>
<dbReference type="Gene3D" id="3.10.105.10">
    <property type="entry name" value="Dipeptide-binding Protein, Domain 3"/>
    <property type="match status" value="1"/>
</dbReference>
<evidence type="ECO:0000313" key="6">
    <source>
        <dbReference type="EMBL" id="EAW31858.1"/>
    </source>
</evidence>
<dbReference type="InterPro" id="IPR030678">
    <property type="entry name" value="Peptide/Ni-bd"/>
</dbReference>
<dbReference type="GO" id="GO:0030288">
    <property type="term" value="C:outer membrane-bounded periplasmic space"/>
    <property type="evidence" value="ECO:0007669"/>
    <property type="project" value="UniProtKB-ARBA"/>
</dbReference>
<dbReference type="PANTHER" id="PTHR30290:SF10">
    <property type="entry name" value="PERIPLASMIC OLIGOPEPTIDE-BINDING PROTEIN-RELATED"/>
    <property type="match status" value="1"/>
</dbReference>
<comment type="similarity">
    <text evidence="2">Belongs to the bacterial solute-binding protein 5 family.</text>
</comment>
<keyword evidence="3" id="KW-0813">Transport</keyword>
<evidence type="ECO:0000256" key="4">
    <source>
        <dbReference type="ARBA" id="ARBA00022729"/>
    </source>
</evidence>
<name>A0YBC8_9GAMM</name>
<evidence type="ECO:0000313" key="7">
    <source>
        <dbReference type="Proteomes" id="UP000004931"/>
    </source>
</evidence>
<keyword evidence="7" id="KW-1185">Reference proteome</keyword>
<dbReference type="eggNOG" id="COG4166">
    <property type="taxonomic scope" value="Bacteria"/>
</dbReference>
<dbReference type="Proteomes" id="UP000004931">
    <property type="component" value="Unassembled WGS sequence"/>
</dbReference>
<evidence type="ECO:0000256" key="2">
    <source>
        <dbReference type="ARBA" id="ARBA00005695"/>
    </source>
</evidence>
<dbReference type="Gene3D" id="3.90.76.10">
    <property type="entry name" value="Dipeptide-binding Protein, Domain 1"/>
    <property type="match status" value="1"/>
</dbReference>
<organism evidence="6 7">
    <name type="scientific">marine gamma proteobacterium HTCC2143</name>
    <dbReference type="NCBI Taxonomy" id="247633"/>
    <lineage>
        <taxon>Bacteria</taxon>
        <taxon>Pseudomonadati</taxon>
        <taxon>Pseudomonadota</taxon>
        <taxon>Gammaproteobacteria</taxon>
        <taxon>Cellvibrionales</taxon>
        <taxon>Spongiibacteraceae</taxon>
        <taxon>BD1-7 clade</taxon>
    </lineage>
</organism>
<evidence type="ECO:0000259" key="5">
    <source>
        <dbReference type="Pfam" id="PF00496"/>
    </source>
</evidence>
<dbReference type="Pfam" id="PF00496">
    <property type="entry name" value="SBP_bac_5"/>
    <property type="match status" value="1"/>
</dbReference>
<dbReference type="STRING" id="247633.GP2143_05390"/>
<dbReference type="SUPFAM" id="SSF53850">
    <property type="entry name" value="Periplasmic binding protein-like II"/>
    <property type="match status" value="1"/>
</dbReference>
<sequence length="517" mass="58746">MESNLDSATDAQILHLGNGTEPQGLDPHLATGVPEHNIIAALLEGLVGENPKDLSPAPGAAHSWEISNDLLTYTFHLNPQAKWSNGDPVTADDFVYSWKRLLKPDLAAEYAYQLFVVKNAREFNQGNIQDFNQVGAKALDRLTFEVQLEAPTPYFLSLLSHYSTFPVHRETIEKFGAIDDPGSLWTRAENFVGNGPFILAEWALNRIIRVEKNPHYWDSDTVTLNEIRFYPIDNGVTEERMFRSRTLHITSTVPAEKIEKYRQKSPELLNISPYLGSYFYRFNVNKPPLDDPRVRKALAMSIDRLKIVEAITKGGQIPAYNLTPANTLGYTSESTIVFDVEQAKLLLAEAGYSGGVGFPEINILYNTSEGHRKIAVALQQMWKQALGIDLKLYNQDWKSFLFTVSNMDYEIARGSWIGDYVDPNTFLDMFVSGGGNNQTGFSNAEYDRSIRSAAKTIDMKQRYEYFQRAEKILTDQVPVMPIYTYTKLYLKAPELKGWHNNILDHHPYKYIYLEKTD</sequence>
<reference evidence="6 7" key="1">
    <citation type="journal article" date="2010" name="J. Bacteriol.">
        <title>Genome sequence of the oligotrophic marine Gammaproteobacterium HTCC2143, isolated from the Oregon Coast.</title>
        <authorList>
            <person name="Oh H.M."/>
            <person name="Kang I."/>
            <person name="Ferriera S."/>
            <person name="Giovannoni S.J."/>
            <person name="Cho J.C."/>
        </authorList>
    </citation>
    <scope>NUCLEOTIDE SEQUENCE [LARGE SCALE GENOMIC DNA]</scope>
    <source>
        <strain evidence="6 7">HTCC2143</strain>
    </source>
</reference>
<dbReference type="PIRSF" id="PIRSF002741">
    <property type="entry name" value="MppA"/>
    <property type="match status" value="1"/>
</dbReference>
<dbReference type="FunFam" id="3.10.105.10:FF:000001">
    <property type="entry name" value="Oligopeptide ABC transporter, oligopeptide-binding protein"/>
    <property type="match status" value="1"/>
</dbReference>
<dbReference type="GO" id="GO:1904680">
    <property type="term" value="F:peptide transmembrane transporter activity"/>
    <property type="evidence" value="ECO:0007669"/>
    <property type="project" value="TreeGrafter"/>
</dbReference>
<dbReference type="EMBL" id="AAVT01000002">
    <property type="protein sequence ID" value="EAW31858.1"/>
    <property type="molecule type" value="Genomic_DNA"/>
</dbReference>
<dbReference type="GO" id="GO:0015833">
    <property type="term" value="P:peptide transport"/>
    <property type="evidence" value="ECO:0007669"/>
    <property type="project" value="TreeGrafter"/>
</dbReference>
<comment type="caution">
    <text evidence="6">The sequence shown here is derived from an EMBL/GenBank/DDBJ whole genome shotgun (WGS) entry which is preliminary data.</text>
</comment>
<keyword evidence="4" id="KW-0732">Signal</keyword>
<comment type="subcellular location">
    <subcellularLocation>
        <location evidence="1">Cell envelope</location>
    </subcellularLocation>
</comment>
<proteinExistence type="inferred from homology"/>
<dbReference type="CDD" id="cd08504">
    <property type="entry name" value="PBP2_OppA"/>
    <property type="match status" value="1"/>
</dbReference>
<dbReference type="InterPro" id="IPR039424">
    <property type="entry name" value="SBP_5"/>
</dbReference>
<feature type="domain" description="Solute-binding protein family 5" evidence="5">
    <location>
        <begin position="56"/>
        <end position="437"/>
    </location>
</feature>
<dbReference type="Gene3D" id="3.40.190.10">
    <property type="entry name" value="Periplasmic binding protein-like II"/>
    <property type="match status" value="1"/>
</dbReference>
<evidence type="ECO:0000256" key="1">
    <source>
        <dbReference type="ARBA" id="ARBA00004196"/>
    </source>
</evidence>
<protein>
    <submittedName>
        <fullName evidence="6">Oligopeptide ABC transporter, periplasmic oligopeptide-binding protein</fullName>
    </submittedName>
</protein>
<dbReference type="InterPro" id="IPR000914">
    <property type="entry name" value="SBP_5_dom"/>
</dbReference>
<dbReference type="GO" id="GO:0043190">
    <property type="term" value="C:ATP-binding cassette (ABC) transporter complex"/>
    <property type="evidence" value="ECO:0007669"/>
    <property type="project" value="InterPro"/>
</dbReference>
<dbReference type="PANTHER" id="PTHR30290">
    <property type="entry name" value="PERIPLASMIC BINDING COMPONENT OF ABC TRANSPORTER"/>
    <property type="match status" value="1"/>
</dbReference>
<gene>
    <name evidence="6" type="ORF">GP2143_05390</name>
</gene>
<evidence type="ECO:0000256" key="3">
    <source>
        <dbReference type="ARBA" id="ARBA00022448"/>
    </source>
</evidence>